<accession>A0ABR4PXA4</accession>
<keyword evidence="2" id="KW-0472">Membrane</keyword>
<evidence type="ECO:0000256" key="2">
    <source>
        <dbReference type="SAM" id="Phobius"/>
    </source>
</evidence>
<dbReference type="EMBL" id="JBFCZG010000001">
    <property type="protein sequence ID" value="KAL3427982.1"/>
    <property type="molecule type" value="Genomic_DNA"/>
</dbReference>
<gene>
    <name evidence="3" type="ORF">PVAG01_01491</name>
</gene>
<feature type="region of interest" description="Disordered" evidence="1">
    <location>
        <begin position="45"/>
        <end position="76"/>
    </location>
</feature>
<evidence type="ECO:0000313" key="4">
    <source>
        <dbReference type="Proteomes" id="UP001629113"/>
    </source>
</evidence>
<dbReference type="SUPFAM" id="SSF117281">
    <property type="entry name" value="Kelch motif"/>
    <property type="match status" value="1"/>
</dbReference>
<dbReference type="Pfam" id="PF24681">
    <property type="entry name" value="Kelch_KLHDC2_KLHL20_DRC7"/>
    <property type="match status" value="1"/>
</dbReference>
<feature type="region of interest" description="Disordered" evidence="1">
    <location>
        <begin position="675"/>
        <end position="737"/>
    </location>
</feature>
<feature type="region of interest" description="Disordered" evidence="1">
    <location>
        <begin position="815"/>
        <end position="865"/>
    </location>
</feature>
<evidence type="ECO:0000313" key="3">
    <source>
        <dbReference type="EMBL" id="KAL3427982.1"/>
    </source>
</evidence>
<dbReference type="InterPro" id="IPR015915">
    <property type="entry name" value="Kelch-typ_b-propeller"/>
</dbReference>
<feature type="compositionally biased region" description="Low complexity" evidence="1">
    <location>
        <begin position="701"/>
        <end position="731"/>
    </location>
</feature>
<comment type="caution">
    <text evidence="3">The sequence shown here is derived from an EMBL/GenBank/DDBJ whole genome shotgun (WGS) entry which is preliminary data.</text>
</comment>
<feature type="compositionally biased region" description="Basic and acidic residues" evidence="1">
    <location>
        <begin position="58"/>
        <end position="69"/>
    </location>
</feature>
<feature type="compositionally biased region" description="Low complexity" evidence="1">
    <location>
        <begin position="675"/>
        <end position="690"/>
    </location>
</feature>
<proteinExistence type="predicted"/>
<feature type="region of interest" description="Disordered" evidence="1">
    <location>
        <begin position="95"/>
        <end position="114"/>
    </location>
</feature>
<feature type="region of interest" description="Disordered" evidence="1">
    <location>
        <begin position="787"/>
        <end position="806"/>
    </location>
</feature>
<keyword evidence="4" id="KW-1185">Reference proteome</keyword>
<name>A0ABR4PXA4_9HELO</name>
<feature type="compositionally biased region" description="Polar residues" evidence="1">
    <location>
        <begin position="787"/>
        <end position="798"/>
    </location>
</feature>
<feature type="transmembrane region" description="Helical" evidence="2">
    <location>
        <begin position="6"/>
        <end position="29"/>
    </location>
</feature>
<organism evidence="3 4">
    <name type="scientific">Phlyctema vagabunda</name>
    <dbReference type="NCBI Taxonomy" id="108571"/>
    <lineage>
        <taxon>Eukaryota</taxon>
        <taxon>Fungi</taxon>
        <taxon>Dikarya</taxon>
        <taxon>Ascomycota</taxon>
        <taxon>Pezizomycotina</taxon>
        <taxon>Leotiomycetes</taxon>
        <taxon>Helotiales</taxon>
        <taxon>Dermateaceae</taxon>
        <taxon>Phlyctema</taxon>
    </lineage>
</organism>
<evidence type="ECO:0000256" key="1">
    <source>
        <dbReference type="SAM" id="MobiDB-lite"/>
    </source>
</evidence>
<dbReference type="PANTHER" id="PTHR23244:SF441">
    <property type="entry name" value="KELCH REPEAT PROTEIN"/>
    <property type="match status" value="1"/>
</dbReference>
<reference evidence="3 4" key="1">
    <citation type="submission" date="2024-06" db="EMBL/GenBank/DDBJ databases">
        <title>Complete genome of Phlyctema vagabunda strain 19-DSS-EL-015.</title>
        <authorList>
            <person name="Fiorenzani C."/>
        </authorList>
    </citation>
    <scope>NUCLEOTIDE SEQUENCE [LARGE SCALE GENOMIC DNA]</scope>
    <source>
        <strain evidence="3 4">19-DSS-EL-015</strain>
    </source>
</reference>
<keyword evidence="2" id="KW-0812">Transmembrane</keyword>
<sequence>MTWPCSYRSSIDAVVVCYLLSVSLIRYIFTMSSFSHTLADAQRSRTAAVRPSFTSQKTSDRLREGERRSSTATPKVKSFRRSIFREELDLDSSGHSITEFNTKPRETTTTPRELQEPAEKVVLTTKPTNASIAASVEPRRTAEKITFDEILKDLDHTNASNLPEKQGNLWFSLMSKNTRPTIRTASSAPPSSFSTMHRVALIAFLIALVVPGLLPGKDNSNVGTADAGVIPVANLVDNGSLIQSRQSATDVCTRWTQQTAIVNGTMYMYGGRAKTSSTQTSDTWNNDFLTLDLTKSWQISSPSVSGLPQPSGPPAVSMGYLWHSYDSLFLYGGEFSDNPSQSPVPVSTWEYDLKSSTWIEHSSPQTSAGNFSDGGGKAVQRSAEGAGLSIPELGKSYYFGGHLDLYTTPGWSNQIARVYLKSLLEFTHPGYINTGVDSLGTTAAAGDGGVYRNITEGGLQDDAAFTERADGVLVYIPGWADEGMIIGLAGGTNTTFTEMNIIDIYDISTSTWYKQSTSGESPPIRVNPCAVVAAAADGSSFNVYLYGGQNLIPFGEQIQYDDMWILTIPSFTWIQVDLDGQSQPPARAGHTCNLWDSQMIVVGGYVGTDISCDSPGVYVFNTSSLQWTNSFTPSSESLTGGSFSEVDQGSDILRGSVGYEVPAAVQSIIGGSAEGGASATTPAAGSATVGPLATGRPPTFTVTQSGQTVTHTGTQSTATATTTPNSPNTSQASKKQGPNIGAIVAGTIAGVLAILAGYLAFCSWLYRKQLRMYKNHVAMAQRTAFNQSPDASNWNPSDESGGRVTEKPVLGAFGTDLRASGSAGRPSYGSSGRPTGAPMNTGGNESGGESSLGHSSGGGYGGGSMPGGGTAGVGYGRLSEEDEGTGYHGAGGTAMGHTNWGRPSVSSATSSVEDLLGGQEPSFFSVVLNPRRTLKVVNLD</sequence>
<dbReference type="Gene3D" id="2.120.10.80">
    <property type="entry name" value="Kelch-type beta propeller"/>
    <property type="match status" value="2"/>
</dbReference>
<feature type="region of interest" description="Disordered" evidence="1">
    <location>
        <begin position="890"/>
        <end position="913"/>
    </location>
</feature>
<feature type="transmembrane region" description="Helical" evidence="2">
    <location>
        <begin position="740"/>
        <end position="766"/>
    </location>
</feature>
<dbReference type="PANTHER" id="PTHR23244">
    <property type="entry name" value="KELCH REPEAT DOMAIN"/>
    <property type="match status" value="1"/>
</dbReference>
<feature type="compositionally biased region" description="Gly residues" evidence="1">
    <location>
        <begin position="855"/>
        <end position="865"/>
    </location>
</feature>
<protein>
    <submittedName>
        <fullName evidence="3">Cell wall anchored protein</fullName>
    </submittedName>
</protein>
<dbReference type="Proteomes" id="UP001629113">
    <property type="component" value="Unassembled WGS sequence"/>
</dbReference>
<keyword evidence="2" id="KW-1133">Transmembrane helix</keyword>